<keyword evidence="4 6" id="KW-1133">Transmembrane helix</keyword>
<dbReference type="Pfam" id="PF07690">
    <property type="entry name" value="MFS_1"/>
    <property type="match status" value="1"/>
</dbReference>
<evidence type="ECO:0000256" key="3">
    <source>
        <dbReference type="ARBA" id="ARBA00022692"/>
    </source>
</evidence>
<dbReference type="PROSITE" id="PS50850">
    <property type="entry name" value="MFS"/>
    <property type="match status" value="1"/>
</dbReference>
<dbReference type="OrthoDB" id="9814237at2"/>
<dbReference type="GO" id="GO:0005886">
    <property type="term" value="C:plasma membrane"/>
    <property type="evidence" value="ECO:0007669"/>
    <property type="project" value="UniProtKB-SubCell"/>
</dbReference>
<name>A0A4R6SL21_LABRH</name>
<dbReference type="InterPro" id="IPR011701">
    <property type="entry name" value="MFS"/>
</dbReference>
<feature type="transmembrane region" description="Helical" evidence="6">
    <location>
        <begin position="202"/>
        <end position="224"/>
    </location>
</feature>
<dbReference type="SUPFAM" id="SSF103473">
    <property type="entry name" value="MFS general substrate transporter"/>
    <property type="match status" value="1"/>
</dbReference>
<evidence type="ECO:0000256" key="2">
    <source>
        <dbReference type="ARBA" id="ARBA00022475"/>
    </source>
</evidence>
<dbReference type="CDD" id="cd17324">
    <property type="entry name" value="MFS_NepI_like"/>
    <property type="match status" value="1"/>
</dbReference>
<evidence type="ECO:0000256" key="4">
    <source>
        <dbReference type="ARBA" id="ARBA00022989"/>
    </source>
</evidence>
<feature type="transmembrane region" description="Helical" evidence="6">
    <location>
        <begin position="129"/>
        <end position="150"/>
    </location>
</feature>
<keyword evidence="5 6" id="KW-0472">Membrane</keyword>
<feature type="transmembrane region" description="Helical" evidence="6">
    <location>
        <begin position="70"/>
        <end position="89"/>
    </location>
</feature>
<evidence type="ECO:0000313" key="8">
    <source>
        <dbReference type="EMBL" id="TDQ04260.1"/>
    </source>
</evidence>
<dbReference type="NCBIfam" id="NF033135">
    <property type="entry name" value="cmx_cmrA"/>
    <property type="match status" value="1"/>
</dbReference>
<evidence type="ECO:0000256" key="5">
    <source>
        <dbReference type="ARBA" id="ARBA00023136"/>
    </source>
</evidence>
<feature type="transmembrane region" description="Helical" evidence="6">
    <location>
        <begin position="268"/>
        <end position="301"/>
    </location>
</feature>
<gene>
    <name evidence="8" type="ORF">EV186_101203</name>
</gene>
<dbReference type="GO" id="GO:0022857">
    <property type="term" value="F:transmembrane transporter activity"/>
    <property type="evidence" value="ECO:0007669"/>
    <property type="project" value="InterPro"/>
</dbReference>
<evidence type="ECO:0000256" key="6">
    <source>
        <dbReference type="SAM" id="Phobius"/>
    </source>
</evidence>
<evidence type="ECO:0000256" key="1">
    <source>
        <dbReference type="ARBA" id="ARBA00004651"/>
    </source>
</evidence>
<feature type="transmembrane region" description="Helical" evidence="6">
    <location>
        <begin position="236"/>
        <end position="256"/>
    </location>
</feature>
<dbReference type="AlphaFoldDB" id="A0A4R6SL21"/>
<keyword evidence="9" id="KW-1185">Reference proteome</keyword>
<feature type="transmembrane region" description="Helical" evidence="6">
    <location>
        <begin position="342"/>
        <end position="374"/>
    </location>
</feature>
<keyword evidence="3 6" id="KW-0812">Transmembrane</keyword>
<accession>A0A4R6SL21</accession>
<organism evidence="8 9">
    <name type="scientific">Labedaea rhizosphaerae</name>
    <dbReference type="NCBI Taxonomy" id="598644"/>
    <lineage>
        <taxon>Bacteria</taxon>
        <taxon>Bacillati</taxon>
        <taxon>Actinomycetota</taxon>
        <taxon>Actinomycetes</taxon>
        <taxon>Pseudonocardiales</taxon>
        <taxon>Pseudonocardiaceae</taxon>
        <taxon>Labedaea</taxon>
    </lineage>
</organism>
<feature type="transmembrane region" description="Helical" evidence="6">
    <location>
        <begin position="7"/>
        <end position="30"/>
    </location>
</feature>
<feature type="transmembrane region" description="Helical" evidence="6">
    <location>
        <begin position="156"/>
        <end position="178"/>
    </location>
</feature>
<feature type="transmembrane region" description="Helical" evidence="6">
    <location>
        <begin position="95"/>
        <end position="117"/>
    </location>
</feature>
<feature type="domain" description="Major facilitator superfamily (MFS) profile" evidence="7">
    <location>
        <begin position="4"/>
        <end position="380"/>
    </location>
</feature>
<reference evidence="8 9" key="1">
    <citation type="submission" date="2019-03" db="EMBL/GenBank/DDBJ databases">
        <title>Genomic Encyclopedia of Type Strains, Phase IV (KMG-IV): sequencing the most valuable type-strain genomes for metagenomic binning, comparative biology and taxonomic classification.</title>
        <authorList>
            <person name="Goeker M."/>
        </authorList>
    </citation>
    <scope>NUCLEOTIDE SEQUENCE [LARGE SCALE GENOMIC DNA]</scope>
    <source>
        <strain evidence="8 9">DSM 45361</strain>
    </source>
</reference>
<dbReference type="InterPro" id="IPR050189">
    <property type="entry name" value="MFS_Efflux_Transporters"/>
</dbReference>
<sequence>MHRGVYVLGLSVFALGTTEFMISGLLPGMARELHVSVPQVGGLISAFAIGMLVGAPLLAVLTLRWPRKATLVGALVVFIGGQLLGAVAPDYAVLLLARVITAGATGAFWAVGGVMAVTLGGKEHRARALAIMVGGLTVANVLGVPLGTVIGDHGGWRGAFFAVAAAALVGLLGILRWVPSMEGTRAKPDLAAELRVFRQPRIWVALATTALTSASIFGTFSYLAPLLTDVAGFADGAVPLLLGAFGVGAVIGLQVAGRLADRYPWASLLVPFAALTVVLVTLALAGARPVLVIIAVVLFGLTGFGTNPALNARVFGLAGDAPTLANSVQVAAFNLGNTVGPLIGGAAIGAGLGFASVPALSAVVVVLAVLATAVSIRMDRVRQPVAETVTRAYASAPEKTLRP</sequence>
<protein>
    <submittedName>
        <fullName evidence="8">DHA1 family chloramphenicol resistance protein-like MFS transporter</fullName>
    </submittedName>
</protein>
<feature type="transmembrane region" description="Helical" evidence="6">
    <location>
        <begin position="42"/>
        <end position="63"/>
    </location>
</feature>
<dbReference type="EMBL" id="SNXZ01000001">
    <property type="protein sequence ID" value="TDQ04260.1"/>
    <property type="molecule type" value="Genomic_DNA"/>
</dbReference>
<evidence type="ECO:0000313" key="9">
    <source>
        <dbReference type="Proteomes" id="UP000295444"/>
    </source>
</evidence>
<dbReference type="Proteomes" id="UP000295444">
    <property type="component" value="Unassembled WGS sequence"/>
</dbReference>
<keyword evidence="2" id="KW-1003">Cell membrane</keyword>
<dbReference type="PANTHER" id="PTHR43124">
    <property type="entry name" value="PURINE EFFLUX PUMP PBUE"/>
    <property type="match status" value="1"/>
</dbReference>
<comment type="caution">
    <text evidence="8">The sequence shown here is derived from an EMBL/GenBank/DDBJ whole genome shotgun (WGS) entry which is preliminary data.</text>
</comment>
<comment type="subcellular location">
    <subcellularLocation>
        <location evidence="1">Cell membrane</location>
        <topology evidence="1">Multi-pass membrane protein</topology>
    </subcellularLocation>
</comment>
<evidence type="ECO:0000259" key="7">
    <source>
        <dbReference type="PROSITE" id="PS50850"/>
    </source>
</evidence>
<dbReference type="PANTHER" id="PTHR43124:SF3">
    <property type="entry name" value="CHLORAMPHENICOL EFFLUX PUMP RV0191"/>
    <property type="match status" value="1"/>
</dbReference>
<dbReference type="Gene3D" id="1.20.1250.20">
    <property type="entry name" value="MFS general substrate transporter like domains"/>
    <property type="match status" value="1"/>
</dbReference>
<proteinExistence type="predicted"/>
<dbReference type="InterPro" id="IPR036259">
    <property type="entry name" value="MFS_trans_sf"/>
</dbReference>
<dbReference type="InterPro" id="IPR020846">
    <property type="entry name" value="MFS_dom"/>
</dbReference>